<organism evidence="2 3">
    <name type="scientific">Panicum virgatum</name>
    <name type="common">Blackwell switchgrass</name>
    <dbReference type="NCBI Taxonomy" id="38727"/>
    <lineage>
        <taxon>Eukaryota</taxon>
        <taxon>Viridiplantae</taxon>
        <taxon>Streptophyta</taxon>
        <taxon>Embryophyta</taxon>
        <taxon>Tracheophyta</taxon>
        <taxon>Spermatophyta</taxon>
        <taxon>Magnoliopsida</taxon>
        <taxon>Liliopsida</taxon>
        <taxon>Poales</taxon>
        <taxon>Poaceae</taxon>
        <taxon>PACMAD clade</taxon>
        <taxon>Panicoideae</taxon>
        <taxon>Panicodae</taxon>
        <taxon>Paniceae</taxon>
        <taxon>Panicinae</taxon>
        <taxon>Panicum</taxon>
        <taxon>Panicum sect. Hiantes</taxon>
    </lineage>
</organism>
<accession>A0A8T0TEQ1</accession>
<keyword evidence="1" id="KW-0472">Membrane</keyword>
<proteinExistence type="predicted"/>
<protein>
    <submittedName>
        <fullName evidence="2">Uncharacterized protein</fullName>
    </submittedName>
</protein>
<keyword evidence="3" id="KW-1185">Reference proteome</keyword>
<name>A0A8T0TEQ1_PANVG</name>
<dbReference type="Proteomes" id="UP000823388">
    <property type="component" value="Chromosome 4N"/>
</dbReference>
<feature type="transmembrane region" description="Helical" evidence="1">
    <location>
        <begin position="20"/>
        <end position="41"/>
    </location>
</feature>
<dbReference type="EMBL" id="CM029044">
    <property type="protein sequence ID" value="KAG2606499.1"/>
    <property type="molecule type" value="Genomic_DNA"/>
</dbReference>
<evidence type="ECO:0000313" key="2">
    <source>
        <dbReference type="EMBL" id="KAG2606499.1"/>
    </source>
</evidence>
<dbReference type="AlphaFoldDB" id="A0A8T0TEQ1"/>
<gene>
    <name evidence="2" type="ORF">PVAP13_4NG168800</name>
</gene>
<comment type="caution">
    <text evidence="2">The sequence shown here is derived from an EMBL/GenBank/DDBJ whole genome shotgun (WGS) entry which is preliminary data.</text>
</comment>
<evidence type="ECO:0000256" key="1">
    <source>
        <dbReference type="SAM" id="Phobius"/>
    </source>
</evidence>
<keyword evidence="1" id="KW-0812">Transmembrane</keyword>
<sequence length="256" mass="27723">MHPNTPWPATKRTSTGPSNLLEAAVVFVAGIATAAVAAFSFLRNGGIAILFLGGLPTVLFFAIGFHVVSSAALRNRRSASRLQVEGDEEDGTLRGIIVAGHGRPQQHHHRGSIQLPAIAIAKVGELSHNKREAAALTAAAASVRSARSASARSGTTACRRDSYRCAGTYSTGIALSSGCASIRRAQSAGATCPVLDVFFVRLLFVDSLLIHIIYEYMIYALFHVFDYVQQKYFYKLPCICNRVFTFFFSRFATCTR</sequence>
<evidence type="ECO:0000313" key="3">
    <source>
        <dbReference type="Proteomes" id="UP000823388"/>
    </source>
</evidence>
<reference evidence="2" key="1">
    <citation type="submission" date="2020-05" db="EMBL/GenBank/DDBJ databases">
        <title>WGS assembly of Panicum virgatum.</title>
        <authorList>
            <person name="Lovell J.T."/>
            <person name="Jenkins J."/>
            <person name="Shu S."/>
            <person name="Juenger T.E."/>
            <person name="Schmutz J."/>
        </authorList>
    </citation>
    <scope>NUCLEOTIDE SEQUENCE</scope>
    <source>
        <strain evidence="2">AP13</strain>
    </source>
</reference>
<feature type="transmembrane region" description="Helical" evidence="1">
    <location>
        <begin position="47"/>
        <end position="73"/>
    </location>
</feature>
<keyword evidence="1" id="KW-1133">Transmembrane helix</keyword>